<dbReference type="RefSeq" id="WP_004115409.1">
    <property type="nucleotide sequence ID" value="NZ_CP020388.1"/>
</dbReference>
<comment type="caution">
    <text evidence="8">The sequence shown here is derived from an EMBL/GenBank/DDBJ whole genome shotgun (WGS) entry which is preliminary data.</text>
</comment>
<dbReference type="InterPro" id="IPR044068">
    <property type="entry name" value="CB"/>
</dbReference>
<keyword evidence="3 5" id="KW-0238">DNA-binding</keyword>
<dbReference type="InterPro" id="IPR011010">
    <property type="entry name" value="DNA_brk_join_enz"/>
</dbReference>
<dbReference type="InterPro" id="IPR013762">
    <property type="entry name" value="Integrase-like_cat_sf"/>
</dbReference>
<keyword evidence="2" id="KW-0229">DNA integration</keyword>
<dbReference type="EMBL" id="LDZF01000019">
    <property type="protein sequence ID" value="KMK12283.1"/>
    <property type="molecule type" value="Genomic_DNA"/>
</dbReference>
<dbReference type="Proteomes" id="UP000036196">
    <property type="component" value="Unassembled WGS sequence"/>
</dbReference>
<evidence type="ECO:0000259" key="6">
    <source>
        <dbReference type="PROSITE" id="PS51898"/>
    </source>
</evidence>
<dbReference type="InterPro" id="IPR004107">
    <property type="entry name" value="Integrase_SAM-like_N"/>
</dbReference>
<dbReference type="CDD" id="cd00397">
    <property type="entry name" value="DNA_BRE_C"/>
    <property type="match status" value="1"/>
</dbReference>
<evidence type="ECO:0000313" key="10">
    <source>
        <dbReference type="Proteomes" id="UP000036196"/>
    </source>
</evidence>
<evidence type="ECO:0000313" key="9">
    <source>
        <dbReference type="EMBL" id="MDQ2311723.1"/>
    </source>
</evidence>
<dbReference type="GO" id="GO:0015074">
    <property type="term" value="P:DNA integration"/>
    <property type="evidence" value="ECO:0007669"/>
    <property type="project" value="UniProtKB-KW"/>
</dbReference>
<gene>
    <name evidence="8" type="ORF">ABW06_16875</name>
    <name evidence="9" type="ORF">RBJ30_21895</name>
</gene>
<dbReference type="SUPFAM" id="SSF56349">
    <property type="entry name" value="DNA breaking-rejoining enzymes"/>
    <property type="match status" value="1"/>
</dbReference>
<dbReference type="EMBL" id="JAVDNV010000020">
    <property type="protein sequence ID" value="MDQ2311723.1"/>
    <property type="molecule type" value="Genomic_DNA"/>
</dbReference>
<evidence type="ECO:0000256" key="1">
    <source>
        <dbReference type="ARBA" id="ARBA00008857"/>
    </source>
</evidence>
<dbReference type="GO" id="GO:0003677">
    <property type="term" value="F:DNA binding"/>
    <property type="evidence" value="ECO:0007669"/>
    <property type="project" value="UniProtKB-UniRule"/>
</dbReference>
<dbReference type="Gene3D" id="1.10.443.10">
    <property type="entry name" value="Intergrase catalytic core"/>
    <property type="match status" value="1"/>
</dbReference>
<dbReference type="AlphaFoldDB" id="A0A0J5LR07"/>
<evidence type="ECO:0000313" key="8">
    <source>
        <dbReference type="EMBL" id="KMK12283.1"/>
    </source>
</evidence>
<dbReference type="PANTHER" id="PTHR30349">
    <property type="entry name" value="PHAGE INTEGRASE-RELATED"/>
    <property type="match status" value="1"/>
</dbReference>
<evidence type="ECO:0000256" key="4">
    <source>
        <dbReference type="ARBA" id="ARBA00023172"/>
    </source>
</evidence>
<protein>
    <submittedName>
        <fullName evidence="8">Recombinase XerD</fullName>
    </submittedName>
    <submittedName>
        <fullName evidence="9">Site-specific integrase</fullName>
    </submittedName>
</protein>
<feature type="domain" description="Core-binding (CB)" evidence="7">
    <location>
        <begin position="8"/>
        <end position="89"/>
    </location>
</feature>
<dbReference type="InterPro" id="IPR002104">
    <property type="entry name" value="Integrase_catalytic"/>
</dbReference>
<organism evidence="8 10">
    <name type="scientific">Pluralibacter gergoviae</name>
    <name type="common">Enterobacter gergoviae</name>
    <dbReference type="NCBI Taxonomy" id="61647"/>
    <lineage>
        <taxon>Bacteria</taxon>
        <taxon>Pseudomonadati</taxon>
        <taxon>Pseudomonadota</taxon>
        <taxon>Gammaproteobacteria</taxon>
        <taxon>Enterobacterales</taxon>
        <taxon>Enterobacteriaceae</taxon>
        <taxon>Pluralibacter</taxon>
    </lineage>
</organism>
<name>A0A0J5LR07_PLUGE</name>
<dbReference type="PROSITE" id="PS51898">
    <property type="entry name" value="TYR_RECOMBINASE"/>
    <property type="match status" value="1"/>
</dbReference>
<accession>A0A0J5LR07</accession>
<feature type="domain" description="Tyr recombinase" evidence="6">
    <location>
        <begin position="111"/>
        <end position="322"/>
    </location>
</feature>
<comment type="similarity">
    <text evidence="1">Belongs to the 'phage' integrase family.</text>
</comment>
<reference evidence="8 10" key="1">
    <citation type="submission" date="2015-05" db="EMBL/GenBank/DDBJ databases">
        <title>Genome sequences of Pluralibacter gergoviae.</title>
        <authorList>
            <person name="Greninger A.L."/>
            <person name="Miller S."/>
        </authorList>
    </citation>
    <scope>NUCLEOTIDE SEQUENCE [LARGE SCALE GENOMIC DNA]</scope>
    <source>
        <strain evidence="8 10">JS81F13</strain>
    </source>
</reference>
<dbReference type="Pfam" id="PF00589">
    <property type="entry name" value="Phage_integrase"/>
    <property type="match status" value="1"/>
</dbReference>
<dbReference type="GO" id="GO:0006310">
    <property type="term" value="P:DNA recombination"/>
    <property type="evidence" value="ECO:0007669"/>
    <property type="project" value="UniProtKB-KW"/>
</dbReference>
<dbReference type="Gene3D" id="1.10.150.130">
    <property type="match status" value="1"/>
</dbReference>
<dbReference type="InterPro" id="IPR050090">
    <property type="entry name" value="Tyrosine_recombinase_XerCD"/>
</dbReference>
<evidence type="ECO:0000259" key="7">
    <source>
        <dbReference type="PROSITE" id="PS51900"/>
    </source>
</evidence>
<dbReference type="PATRIC" id="fig|61647.14.peg.1119"/>
<keyword evidence="4" id="KW-0233">DNA recombination</keyword>
<dbReference type="InterPro" id="IPR010998">
    <property type="entry name" value="Integrase_recombinase_N"/>
</dbReference>
<dbReference type="Pfam" id="PF02899">
    <property type="entry name" value="Phage_int_SAM_1"/>
    <property type="match status" value="1"/>
</dbReference>
<evidence type="ECO:0000256" key="3">
    <source>
        <dbReference type="ARBA" id="ARBA00023125"/>
    </source>
</evidence>
<evidence type="ECO:0000256" key="2">
    <source>
        <dbReference type="ARBA" id="ARBA00022908"/>
    </source>
</evidence>
<keyword evidence="10" id="KW-1185">Reference proteome</keyword>
<dbReference type="PANTHER" id="PTHR30349:SF41">
    <property type="entry name" value="INTEGRASE_RECOMBINASE PROTEIN MJ0367-RELATED"/>
    <property type="match status" value="1"/>
</dbReference>
<proteinExistence type="inferred from homology"/>
<dbReference type="GeneID" id="61381738"/>
<dbReference type="PROSITE" id="PS51900">
    <property type="entry name" value="CB"/>
    <property type="match status" value="1"/>
</dbReference>
<evidence type="ECO:0000256" key="5">
    <source>
        <dbReference type="PROSITE-ProRule" id="PRU01248"/>
    </source>
</evidence>
<dbReference type="Proteomes" id="UP001236270">
    <property type="component" value="Unassembled WGS sequence"/>
</dbReference>
<reference evidence="9" key="2">
    <citation type="submission" date="2023-08" db="EMBL/GenBank/DDBJ databases">
        <title>WGS of pathogenic bacterial species, Los Angeles County Public Health Laboratories.</title>
        <authorList>
            <person name="Garrigues J.M."/>
            <person name="Green N.M."/>
        </authorList>
    </citation>
    <scope>NUCLEOTIDE SEQUENCE</scope>
    <source>
        <strain evidence="9">LACPHL-BACT-2023-00068</strain>
    </source>
</reference>
<sequence length="343" mass="40525">MSDKNHHTTWEELLEEYFFARNLRAATEWSYTKVVKGFLKFMGAGKTPLMVTHHEILRWRRHVLREKQQSAQTWNNKIAHLRALYNYAMESGLLPEGRNPFNNCTVQRDRKKKRTLTRSQLTRLYLIMQQAEIESNRRIFGRGGRSALYPVWFWITVLDTLRYTGMRQNQLLHVQLRDVNLTEGYIDLRLEGSKTHREWRVPVVRQLRLRLQLLLSRATEAGAGPKDNLFDVSFYIAGRKAKFERNDVSVMHQKIRSFFRRLSKECGFAVSPHRFRHTLATELMKAPERNLQLVKDLLGHRSVSTTMEYVELRMDIVGKTLEEELSLHTDLCVERELQLLTQN</sequence>